<comment type="caution">
    <text evidence="2">The sequence shown here is derived from an EMBL/GenBank/DDBJ whole genome shotgun (WGS) entry which is preliminary data.</text>
</comment>
<keyword evidence="1" id="KW-0812">Transmembrane</keyword>
<feature type="transmembrane region" description="Helical" evidence="1">
    <location>
        <begin position="6"/>
        <end position="25"/>
    </location>
</feature>
<name>A0A926Q3C2_9FLAO</name>
<gene>
    <name evidence="2" type="ORF">IBL28_12345</name>
</gene>
<dbReference type="Proteomes" id="UP000653730">
    <property type="component" value="Unassembled WGS sequence"/>
</dbReference>
<protein>
    <submittedName>
        <fullName evidence="2">Gluconate 2-dehydrogenase subunit 3 family protein</fullName>
    </submittedName>
</protein>
<dbReference type="Pfam" id="PF13618">
    <property type="entry name" value="Gluconate_2-dh3"/>
    <property type="match status" value="1"/>
</dbReference>
<evidence type="ECO:0000313" key="2">
    <source>
        <dbReference type="EMBL" id="MBC9796764.1"/>
    </source>
</evidence>
<evidence type="ECO:0000256" key="1">
    <source>
        <dbReference type="SAM" id="Phobius"/>
    </source>
</evidence>
<dbReference type="PROSITE" id="PS51257">
    <property type="entry name" value="PROKAR_LIPOPROTEIN"/>
    <property type="match status" value="1"/>
</dbReference>
<keyword evidence="1" id="KW-1133">Transmembrane helix</keyword>
<keyword evidence="1" id="KW-0472">Membrane</keyword>
<accession>A0A926Q3C2</accession>
<evidence type="ECO:0000313" key="3">
    <source>
        <dbReference type="Proteomes" id="UP000653730"/>
    </source>
</evidence>
<dbReference type="EMBL" id="JACVDC010000036">
    <property type="protein sequence ID" value="MBC9796764.1"/>
    <property type="molecule type" value="Genomic_DNA"/>
</dbReference>
<reference evidence="2 3" key="1">
    <citation type="submission" date="2020-09" db="EMBL/GenBank/DDBJ databases">
        <title>Sinomicrobium weinanense sp. nov., a halophilic bacteria isolated from saline-alkali soil.</title>
        <authorList>
            <person name="Wu P."/>
            <person name="Ren H."/>
            <person name="Mei Y."/>
            <person name="Liang Y."/>
            <person name="Chen Z."/>
        </authorList>
    </citation>
    <scope>NUCLEOTIDE SEQUENCE [LARGE SCALE GENOMIC DNA]</scope>
    <source>
        <strain evidence="2 3">FJxs</strain>
    </source>
</reference>
<organism evidence="2 3">
    <name type="scientific">Sinomicrobium weinanense</name>
    <dbReference type="NCBI Taxonomy" id="2842200"/>
    <lineage>
        <taxon>Bacteria</taxon>
        <taxon>Pseudomonadati</taxon>
        <taxon>Bacteroidota</taxon>
        <taxon>Flavobacteriia</taxon>
        <taxon>Flavobacteriales</taxon>
        <taxon>Flavobacteriaceae</taxon>
        <taxon>Sinomicrobium</taxon>
    </lineage>
</organism>
<dbReference type="RefSeq" id="WP_187965909.1">
    <property type="nucleotide sequence ID" value="NZ_JACVDC010000036.1"/>
</dbReference>
<proteinExistence type="predicted"/>
<dbReference type="InterPro" id="IPR027056">
    <property type="entry name" value="Gluconate_2DH_su3"/>
</dbReference>
<dbReference type="AlphaFoldDB" id="A0A926Q3C2"/>
<keyword evidence="3" id="KW-1185">Reference proteome</keyword>
<sequence>MNRRDAIARVAWVMGGTVIGANLFLTGCTRKATKNVESLFEPDIIDFLGDVADTILPPTSSPGAKEAGVGGFIPVMVRDCYPPEDQKVFVEGLGKLEDAAKAKFHRAFRKLEADERTELLTEIDKEAREHQQNKKKADLNHYFFMLKQITLLGYFTSELGATRALRYVPVPGKYIGDYPYKKGDKAWAI</sequence>